<dbReference type="Gene3D" id="3.40.50.920">
    <property type="match status" value="1"/>
</dbReference>
<dbReference type="FunFam" id="3.40.50.920:FF:000003">
    <property type="entry name" value="Transketolase"/>
    <property type="match status" value="1"/>
</dbReference>
<feature type="binding site" evidence="13">
    <location>
        <begin position="120"/>
        <end position="122"/>
    </location>
    <ligand>
        <name>thiamine diphosphate</name>
        <dbReference type="ChEBI" id="CHEBI:58937"/>
    </ligand>
</feature>
<dbReference type="PROSITE" id="PS00801">
    <property type="entry name" value="TRANSKETOLASE_1"/>
    <property type="match status" value="1"/>
</dbReference>
<evidence type="ECO:0000259" key="17">
    <source>
        <dbReference type="SMART" id="SM00861"/>
    </source>
</evidence>
<keyword evidence="6 14" id="KW-0479">Metal-binding</keyword>
<comment type="function">
    <text evidence="16">Catalyzes the transfer of a two-carbon ketol group from a ketose donor to an aldose acceptor, via a covalent intermediate with the cofactor thiamine pyrophosphate.</text>
</comment>
<dbReference type="Pfam" id="PF22613">
    <property type="entry name" value="Transketolase_C_1"/>
    <property type="match status" value="1"/>
</dbReference>
<comment type="catalytic activity">
    <reaction evidence="9 16">
        <text>D-sedoheptulose 7-phosphate + D-glyceraldehyde 3-phosphate = aldehydo-D-ribose 5-phosphate + D-xylulose 5-phosphate</text>
        <dbReference type="Rhea" id="RHEA:10508"/>
        <dbReference type="ChEBI" id="CHEBI:57483"/>
        <dbReference type="ChEBI" id="CHEBI:57737"/>
        <dbReference type="ChEBI" id="CHEBI:58273"/>
        <dbReference type="ChEBI" id="CHEBI:59776"/>
        <dbReference type="EC" id="2.2.1.1"/>
    </reaction>
</comment>
<organism evidence="18 19">
    <name type="scientific">Microbacterium esteraromaticum</name>
    <dbReference type="NCBI Taxonomy" id="57043"/>
    <lineage>
        <taxon>Bacteria</taxon>
        <taxon>Bacillati</taxon>
        <taxon>Actinomycetota</taxon>
        <taxon>Actinomycetes</taxon>
        <taxon>Micrococcales</taxon>
        <taxon>Microbacteriaceae</taxon>
        <taxon>Microbacterium</taxon>
    </lineage>
</organism>
<dbReference type="EC" id="2.2.1.1" evidence="3 10"/>
<comment type="similarity">
    <text evidence="1 16">Belongs to the transketolase family.</text>
</comment>
<comment type="cofactor">
    <cofactor evidence="16">
        <name>Mg(2+)</name>
        <dbReference type="ChEBI" id="CHEBI:18420"/>
    </cofactor>
    <cofactor evidence="16">
        <name>Ca(2+)</name>
        <dbReference type="ChEBI" id="CHEBI:29108"/>
    </cofactor>
    <cofactor evidence="16">
        <name>Mn(2+)</name>
        <dbReference type="ChEBI" id="CHEBI:29035"/>
    </cofactor>
    <cofactor evidence="16">
        <name>Co(2+)</name>
        <dbReference type="ChEBI" id="CHEBI:48828"/>
    </cofactor>
    <text evidence="16">Binds 1 Mg(2+) ion per subunit. Can also utilize other divalent metal cations, such as Ca(2+), Mn(2+) and Co(2+).</text>
</comment>
<dbReference type="InterPro" id="IPR009014">
    <property type="entry name" value="Transketo_C/PFOR_II"/>
</dbReference>
<dbReference type="OrthoDB" id="8732661at2"/>
<evidence type="ECO:0000256" key="4">
    <source>
        <dbReference type="ARBA" id="ARBA00016662"/>
    </source>
</evidence>
<keyword evidence="5 16" id="KW-0808">Transferase</keyword>
<sequence>MTELQWDDIDRRAVDTARVLAADAVEKVGNGHPGTAMSLAPAAYLLYQRVMRHDPTDTDWLGRDRFILSVGHSSLTQYVQLYLGGFGLELDDLKSLRTWGSKTPGHPEYGHTKGVEMTTGPLGQGLASAVGFAYAARYERGLFDPDAAAGTSPFDHFVYVIAGDGDLQEGITSEASSLAGHQELGNLIAFYDSNQISIEDDTNVAFTEDVAARYEAYGWHVQTVDWKKTGQYVEDVAELNDAIEAAKGEQAKPSLIILKTIIGWPSPGKQNSGKIHGSALGADELAATKKVLDFDPEQSFVVADDVLARTRGLAERAAETRAAWQESFDAWAAANPERKALLDRLEAHELPDDIADALPVFEAGKDVSTRAASGQVINALAAKLPELWGGSADLAESNLTTIKGAPSFIPSEWSTHEWSGDRYGRVLHFGIREHAMGAIVNGIVLHGHTRAFGGTFLIFSDYMRPAVRLAALMDVPSIFVWTHDSVALGEDGPTHQPIEQLASLRAIPNLAIVRPADANETAAAWLEMLRRRGGPAGIALTRQNVAVFERGDGEASGDTLASAAGTAKGAYVLAEASNGTPDVILIATGSEVQLAVEARDTLAGDGINARVVSAPSLEWFDEQDDAYRESVLPASVTARVSVEAGSVLTWRGIVGDRGRSIGIDHFGASADYKTLFQKFGITAEAVVEAARETLKENA</sequence>
<feature type="binding site" evidence="13">
    <location>
        <position position="165"/>
    </location>
    <ligand>
        <name>thiamine diphosphate</name>
        <dbReference type="ChEBI" id="CHEBI:58937"/>
    </ligand>
</feature>
<evidence type="ECO:0000256" key="15">
    <source>
        <dbReference type="PIRSR" id="PIRSR605478-5"/>
    </source>
</evidence>
<evidence type="ECO:0000256" key="8">
    <source>
        <dbReference type="ARBA" id="ARBA00023052"/>
    </source>
</evidence>
<dbReference type="CDD" id="cd07033">
    <property type="entry name" value="TPP_PYR_DXS_TK_like"/>
    <property type="match status" value="1"/>
</dbReference>
<dbReference type="InterPro" id="IPR005475">
    <property type="entry name" value="Transketolase-like_Pyr-bd"/>
</dbReference>
<evidence type="ECO:0000313" key="19">
    <source>
        <dbReference type="Proteomes" id="UP000196320"/>
    </source>
</evidence>
<feature type="binding site" evidence="14">
    <location>
        <position position="164"/>
    </location>
    <ligand>
        <name>Mg(2+)</name>
        <dbReference type="ChEBI" id="CHEBI:18420"/>
    </ligand>
</feature>
<dbReference type="GO" id="GO:0005829">
    <property type="term" value="C:cytosol"/>
    <property type="evidence" value="ECO:0007669"/>
    <property type="project" value="TreeGrafter"/>
</dbReference>
<evidence type="ECO:0000256" key="13">
    <source>
        <dbReference type="PIRSR" id="PIRSR605478-3"/>
    </source>
</evidence>
<dbReference type="InterPro" id="IPR005478">
    <property type="entry name" value="Transketolase_bac-like"/>
</dbReference>
<dbReference type="NCBIfam" id="TIGR00232">
    <property type="entry name" value="tktlase_bact"/>
    <property type="match status" value="1"/>
</dbReference>
<dbReference type="SMART" id="SM00861">
    <property type="entry name" value="Transket_pyr"/>
    <property type="match status" value="1"/>
</dbReference>
<dbReference type="InterPro" id="IPR020826">
    <property type="entry name" value="Transketolase_BS"/>
</dbReference>
<dbReference type="PANTHER" id="PTHR43522:SF2">
    <property type="entry name" value="TRANSKETOLASE 1-RELATED"/>
    <property type="match status" value="1"/>
</dbReference>
<feature type="binding site" evidence="12">
    <location>
        <position position="495"/>
    </location>
    <ligand>
        <name>substrate</name>
    </ligand>
</feature>
<comment type="subunit">
    <text evidence="2 16">Homodimer.</text>
</comment>
<feature type="binding site" evidence="12">
    <location>
        <position position="491"/>
    </location>
    <ligand>
        <name>substrate</name>
    </ligand>
</feature>
<feature type="binding site" evidence="12">
    <location>
        <position position="542"/>
    </location>
    <ligand>
        <name>substrate</name>
    </ligand>
</feature>
<accession>A0A1R4IYD4</accession>
<dbReference type="GO" id="GO:0004802">
    <property type="term" value="F:transketolase activity"/>
    <property type="evidence" value="ECO:0007669"/>
    <property type="project" value="UniProtKB-UniRule"/>
</dbReference>
<dbReference type="Pfam" id="PF02779">
    <property type="entry name" value="Transket_pyr"/>
    <property type="match status" value="1"/>
</dbReference>
<feature type="binding site" evidence="12">
    <location>
        <position position="276"/>
    </location>
    <ligand>
        <name>substrate</name>
    </ligand>
</feature>
<gene>
    <name evidence="18" type="ORF">FM104_04640</name>
</gene>
<dbReference type="AlphaFoldDB" id="A0A1R4IYD4"/>
<evidence type="ECO:0000256" key="10">
    <source>
        <dbReference type="NCBIfam" id="TIGR00232"/>
    </source>
</evidence>
<dbReference type="Pfam" id="PF00456">
    <property type="entry name" value="Transketolase_N"/>
    <property type="match status" value="1"/>
</dbReference>
<dbReference type="EMBL" id="FUKO01000013">
    <property type="protein sequence ID" value="SJN24872.1"/>
    <property type="molecule type" value="Genomic_DNA"/>
</dbReference>
<keyword evidence="7 14" id="KW-0460">Magnesium</keyword>
<evidence type="ECO:0000256" key="5">
    <source>
        <dbReference type="ARBA" id="ARBA00022679"/>
    </source>
</evidence>
<reference evidence="18 19" key="1">
    <citation type="submission" date="2017-02" db="EMBL/GenBank/DDBJ databases">
        <authorList>
            <person name="Peterson S.W."/>
        </authorList>
    </citation>
    <scope>NUCLEOTIDE SEQUENCE [LARGE SCALE GENOMIC DNA]</scope>
    <source>
        <strain evidence="18 19">B Mb 05.01</strain>
    </source>
</reference>
<feature type="binding site" evidence="12">
    <location>
        <position position="32"/>
    </location>
    <ligand>
        <name>substrate</name>
    </ligand>
</feature>
<feature type="site" description="Important for catalytic activity" evidence="15">
    <location>
        <position position="276"/>
    </location>
</feature>
<feature type="binding site" evidence="12">
    <location>
        <position position="397"/>
    </location>
    <ligand>
        <name>substrate</name>
    </ligand>
</feature>
<evidence type="ECO:0000256" key="7">
    <source>
        <dbReference type="ARBA" id="ARBA00022842"/>
    </source>
</evidence>
<keyword evidence="19" id="KW-1185">Reference proteome</keyword>
<feature type="binding site" evidence="12">
    <location>
        <position position="370"/>
    </location>
    <ligand>
        <name>substrate</name>
    </ligand>
</feature>
<evidence type="ECO:0000256" key="14">
    <source>
        <dbReference type="PIRSR" id="PIRSR605478-4"/>
    </source>
</evidence>
<feature type="active site" description="Proton donor" evidence="11">
    <location>
        <position position="433"/>
    </location>
</feature>
<dbReference type="GO" id="GO:0000287">
    <property type="term" value="F:magnesium ion binding"/>
    <property type="evidence" value="ECO:0007669"/>
    <property type="project" value="UniProtKB-ARBA"/>
</dbReference>
<dbReference type="InterPro" id="IPR033247">
    <property type="entry name" value="Transketolase_fam"/>
</dbReference>
<feature type="binding site" evidence="14">
    <location>
        <position position="196"/>
    </location>
    <ligand>
        <name>Mg(2+)</name>
        <dbReference type="ChEBI" id="CHEBI:18420"/>
    </ligand>
</feature>
<feature type="binding site" evidence="13">
    <location>
        <position position="194"/>
    </location>
    <ligand>
        <name>thiamine diphosphate</name>
        <dbReference type="ChEBI" id="CHEBI:58937"/>
    </ligand>
</feature>
<dbReference type="SUPFAM" id="SSF52518">
    <property type="entry name" value="Thiamin diphosphate-binding fold (THDP-binding)"/>
    <property type="match status" value="2"/>
</dbReference>
<evidence type="ECO:0000256" key="1">
    <source>
        <dbReference type="ARBA" id="ARBA00007131"/>
    </source>
</evidence>
<dbReference type="Proteomes" id="UP000196320">
    <property type="component" value="Unassembled WGS sequence"/>
</dbReference>
<dbReference type="SUPFAM" id="SSF52922">
    <property type="entry name" value="TK C-terminal domain-like"/>
    <property type="match status" value="1"/>
</dbReference>
<feature type="binding site" evidence="14">
    <location>
        <position position="194"/>
    </location>
    <ligand>
        <name>Mg(2+)</name>
        <dbReference type="ChEBI" id="CHEBI:18420"/>
    </ligand>
</feature>
<dbReference type="GO" id="GO:0006098">
    <property type="term" value="P:pentose-phosphate shunt"/>
    <property type="evidence" value="ECO:0007669"/>
    <property type="project" value="TreeGrafter"/>
</dbReference>
<feature type="domain" description="Transketolase-like pyrimidine-binding" evidence="17">
    <location>
        <begin position="367"/>
        <end position="547"/>
    </location>
</feature>
<comment type="cofactor">
    <cofactor evidence="13">
        <name>thiamine diphosphate</name>
        <dbReference type="ChEBI" id="CHEBI:58937"/>
    </cofactor>
    <text evidence="13">Binds 1 thiamine pyrophosphate per subunit. During the reaction, the substrate forms a covalent intermediate with the cofactor.</text>
</comment>
<keyword evidence="16" id="KW-0106">Calcium</keyword>
<dbReference type="FunFam" id="3.40.50.970:FF:000003">
    <property type="entry name" value="Transketolase"/>
    <property type="match status" value="1"/>
</dbReference>
<evidence type="ECO:0000256" key="11">
    <source>
        <dbReference type="PIRSR" id="PIRSR605478-1"/>
    </source>
</evidence>
<feature type="site" description="Important for catalytic activity" evidence="15">
    <location>
        <position position="32"/>
    </location>
</feature>
<evidence type="ECO:0000313" key="18">
    <source>
        <dbReference type="EMBL" id="SJN24872.1"/>
    </source>
</evidence>
<feature type="binding site" evidence="13">
    <location>
        <position position="459"/>
    </location>
    <ligand>
        <name>thiamine diphosphate</name>
        <dbReference type="ChEBI" id="CHEBI:58937"/>
    </ligand>
</feature>
<proteinExistence type="inferred from homology"/>
<dbReference type="InterPro" id="IPR055152">
    <property type="entry name" value="Transketolase-like_C_2"/>
</dbReference>
<evidence type="ECO:0000256" key="3">
    <source>
        <dbReference type="ARBA" id="ARBA00013152"/>
    </source>
</evidence>
<name>A0A1R4IYD4_9MICO</name>
<feature type="binding site" evidence="13">
    <location>
        <position position="72"/>
    </location>
    <ligand>
        <name>thiamine diphosphate</name>
        <dbReference type="ChEBI" id="CHEBI:58937"/>
    </ligand>
</feature>
<dbReference type="FunFam" id="3.40.50.970:FF:000004">
    <property type="entry name" value="Transketolase"/>
    <property type="match status" value="1"/>
</dbReference>
<evidence type="ECO:0000256" key="16">
    <source>
        <dbReference type="RuleBase" id="RU004996"/>
    </source>
</evidence>
<feature type="binding site" evidence="13">
    <location>
        <position position="276"/>
    </location>
    <ligand>
        <name>thiamine diphosphate</name>
        <dbReference type="ChEBI" id="CHEBI:58937"/>
    </ligand>
</feature>
<dbReference type="InterPro" id="IPR005474">
    <property type="entry name" value="Transketolase_N"/>
</dbReference>
<dbReference type="CDD" id="cd02012">
    <property type="entry name" value="TPP_TK"/>
    <property type="match status" value="1"/>
</dbReference>
<dbReference type="InterPro" id="IPR049557">
    <property type="entry name" value="Transketolase_CS"/>
</dbReference>
<protein>
    <recommendedName>
        <fullName evidence="4 10">Transketolase</fullName>
        <ecNumber evidence="3 10">2.2.1.1</ecNumber>
    </recommendedName>
</protein>
<comment type="cofactor">
    <cofactor evidence="14">
        <name>Mg(2+)</name>
        <dbReference type="ChEBI" id="CHEBI:18420"/>
    </cofactor>
    <text evidence="14">Binds 1 Mg(2+) ion per subunit. Can also utilize other divalent metal cations, such as Ca(2+), Mn(2+) and Co(2+).</text>
</comment>
<feature type="binding site" evidence="12">
    <location>
        <position position="483"/>
    </location>
    <ligand>
        <name>substrate</name>
    </ligand>
</feature>
<dbReference type="PROSITE" id="PS00802">
    <property type="entry name" value="TRANSKETOLASE_2"/>
    <property type="match status" value="1"/>
</dbReference>
<dbReference type="InterPro" id="IPR029061">
    <property type="entry name" value="THDP-binding"/>
</dbReference>
<evidence type="ECO:0000256" key="6">
    <source>
        <dbReference type="ARBA" id="ARBA00022723"/>
    </source>
</evidence>
<dbReference type="Gene3D" id="3.40.50.970">
    <property type="match status" value="2"/>
</dbReference>
<evidence type="ECO:0000256" key="2">
    <source>
        <dbReference type="ARBA" id="ARBA00011738"/>
    </source>
</evidence>
<keyword evidence="8 13" id="KW-0786">Thiamine pyrophosphate</keyword>
<evidence type="ECO:0000256" key="9">
    <source>
        <dbReference type="ARBA" id="ARBA00049473"/>
    </source>
</evidence>
<dbReference type="PANTHER" id="PTHR43522">
    <property type="entry name" value="TRANSKETOLASE"/>
    <property type="match status" value="1"/>
</dbReference>
<evidence type="ECO:0000256" key="12">
    <source>
        <dbReference type="PIRSR" id="PIRSR605478-2"/>
    </source>
</evidence>